<keyword evidence="5" id="KW-1185">Reference proteome</keyword>
<dbReference type="AlphaFoldDB" id="A0A077ZB55"/>
<dbReference type="PANTHER" id="PTHR19441:SF95">
    <property type="entry name" value="PERLWAPIN ISOFORM X1"/>
    <property type="match status" value="1"/>
</dbReference>
<feature type="domain" description="WAP" evidence="3">
    <location>
        <begin position="82"/>
        <end position="130"/>
    </location>
</feature>
<organism evidence="4 5">
    <name type="scientific">Trichuris trichiura</name>
    <name type="common">Whipworm</name>
    <name type="synonym">Trichocephalus trichiurus</name>
    <dbReference type="NCBI Taxonomy" id="36087"/>
    <lineage>
        <taxon>Eukaryota</taxon>
        <taxon>Metazoa</taxon>
        <taxon>Ecdysozoa</taxon>
        <taxon>Nematoda</taxon>
        <taxon>Enoplea</taxon>
        <taxon>Dorylaimia</taxon>
        <taxon>Trichinellida</taxon>
        <taxon>Trichuridae</taxon>
        <taxon>Trichuris</taxon>
    </lineage>
</organism>
<dbReference type="GO" id="GO:0045087">
    <property type="term" value="P:innate immune response"/>
    <property type="evidence" value="ECO:0007669"/>
    <property type="project" value="TreeGrafter"/>
</dbReference>
<dbReference type="GO" id="GO:0005615">
    <property type="term" value="C:extracellular space"/>
    <property type="evidence" value="ECO:0007669"/>
    <property type="project" value="TreeGrafter"/>
</dbReference>
<dbReference type="Gene3D" id="4.10.75.10">
    <property type="entry name" value="Elafin-like"/>
    <property type="match status" value="5"/>
</dbReference>
<gene>
    <name evidence="4" type="ORF">TTRE_0000415901</name>
</gene>
<feature type="domain" description="WAP" evidence="3">
    <location>
        <begin position="303"/>
        <end position="351"/>
    </location>
</feature>
<protein>
    <submittedName>
        <fullName evidence="4">WAP domain containing protein, SLPI-like</fullName>
    </submittedName>
</protein>
<feature type="chain" id="PRO_5001728587" evidence="2">
    <location>
        <begin position="22"/>
        <end position="411"/>
    </location>
</feature>
<accession>A0A077ZB55</accession>
<evidence type="ECO:0000256" key="2">
    <source>
        <dbReference type="SAM" id="SignalP"/>
    </source>
</evidence>
<dbReference type="GO" id="GO:0004867">
    <property type="term" value="F:serine-type endopeptidase inhibitor activity"/>
    <property type="evidence" value="ECO:0007669"/>
    <property type="project" value="TreeGrafter"/>
</dbReference>
<evidence type="ECO:0000256" key="1">
    <source>
        <dbReference type="SAM" id="MobiDB-lite"/>
    </source>
</evidence>
<dbReference type="Proteomes" id="UP000030665">
    <property type="component" value="Unassembled WGS sequence"/>
</dbReference>
<reference evidence="4" key="1">
    <citation type="submission" date="2014-01" db="EMBL/GenBank/DDBJ databases">
        <authorList>
            <person name="Aslett M."/>
        </authorList>
    </citation>
    <scope>NUCLEOTIDE SEQUENCE</scope>
</reference>
<feature type="domain" description="WAP" evidence="3">
    <location>
        <begin position="20"/>
        <end position="66"/>
    </location>
</feature>
<sequence length="411" mass="45365">MPKSIKLLVSITATVFLNAFGRNIGLCPYLQPPVRNFVRSCVSDNDCPGDEKCCYTSVGQECTTAIHNPWVWLRVWHIAFGPIVKIGTCPQPEGPRLPGMWFDACATDDNCPGIFKCCVMKYGTRCLYPVLPVVVAVIEEEVVPVIEEPILPIIERNAEVNGGTIVVSNGEEKRRQSRDAPRGSNKDNNIVVLPNDDVIFENGILEETGSTIDYVAPIEEEVVVVNVIEENGVTEEAVVDNLLLSSNGFPSFWDHPGECPPEWTAPGPSRRCLIDFQCIEGYKCCNTVYGRECVRALQSELQPLPKAGFCPSPAGPRIQGKWSDRCYSDWNCVLNQKCCVTPWGARCTEPSGSPSPNNNFNFLTPGLCPEVQPVSFESRIDFCFQDTDCAAGWKCCLGRFGLECKVPLRGN</sequence>
<evidence type="ECO:0000313" key="4">
    <source>
        <dbReference type="EMBL" id="CDW55885.1"/>
    </source>
</evidence>
<dbReference type="SMART" id="SM00217">
    <property type="entry name" value="WAP"/>
    <property type="match status" value="5"/>
</dbReference>
<proteinExistence type="predicted"/>
<dbReference type="OrthoDB" id="5853592at2759"/>
<dbReference type="SUPFAM" id="SSF57256">
    <property type="entry name" value="Elafin-like"/>
    <property type="match status" value="5"/>
</dbReference>
<feature type="region of interest" description="Disordered" evidence="1">
    <location>
        <begin position="165"/>
        <end position="188"/>
    </location>
</feature>
<evidence type="ECO:0000313" key="5">
    <source>
        <dbReference type="Proteomes" id="UP000030665"/>
    </source>
</evidence>
<evidence type="ECO:0000259" key="3">
    <source>
        <dbReference type="PROSITE" id="PS51390"/>
    </source>
</evidence>
<dbReference type="InterPro" id="IPR008197">
    <property type="entry name" value="WAP_dom"/>
</dbReference>
<dbReference type="InterPro" id="IPR050514">
    <property type="entry name" value="WAP_four-disulfide_core"/>
</dbReference>
<reference evidence="4" key="2">
    <citation type="submission" date="2014-03" db="EMBL/GenBank/DDBJ databases">
        <title>The whipworm genome and dual-species transcriptomics of an intimate host-pathogen interaction.</title>
        <authorList>
            <person name="Foth B.J."/>
            <person name="Tsai I.J."/>
            <person name="Reid A.J."/>
            <person name="Bancroft A.J."/>
            <person name="Nichol S."/>
            <person name="Tracey A."/>
            <person name="Holroyd N."/>
            <person name="Cotton J.A."/>
            <person name="Stanley E.J."/>
            <person name="Zarowiecki M."/>
            <person name="Liu J.Z."/>
            <person name="Huckvale T."/>
            <person name="Cooper P.J."/>
            <person name="Grencis R.K."/>
            <person name="Berriman M."/>
        </authorList>
    </citation>
    <scope>NUCLEOTIDE SEQUENCE [LARGE SCALE GENOMIC DNA]</scope>
</reference>
<dbReference type="PANTHER" id="PTHR19441">
    <property type="entry name" value="WHEY ACDIC PROTEIN WAP"/>
    <property type="match status" value="1"/>
</dbReference>
<feature type="compositionally biased region" description="Basic and acidic residues" evidence="1">
    <location>
        <begin position="170"/>
        <end position="185"/>
    </location>
</feature>
<dbReference type="EMBL" id="HG805989">
    <property type="protein sequence ID" value="CDW55885.1"/>
    <property type="molecule type" value="Genomic_DNA"/>
</dbReference>
<dbReference type="GO" id="GO:0019731">
    <property type="term" value="P:antibacterial humoral response"/>
    <property type="evidence" value="ECO:0007669"/>
    <property type="project" value="TreeGrafter"/>
</dbReference>
<feature type="domain" description="WAP" evidence="3">
    <location>
        <begin position="252"/>
        <end position="297"/>
    </location>
</feature>
<feature type="signal peptide" evidence="2">
    <location>
        <begin position="1"/>
        <end position="21"/>
    </location>
</feature>
<keyword evidence="2" id="KW-0732">Signal</keyword>
<dbReference type="PROSITE" id="PS51390">
    <property type="entry name" value="WAP"/>
    <property type="match status" value="4"/>
</dbReference>
<name>A0A077ZB55_TRITR</name>
<dbReference type="Pfam" id="PF00095">
    <property type="entry name" value="WAP"/>
    <property type="match status" value="5"/>
</dbReference>
<dbReference type="InterPro" id="IPR036645">
    <property type="entry name" value="Elafin-like_sf"/>
</dbReference>